<sequence length="259" mass="29869">MKLSIVTINYNNVLGLENTLNSLYAQSYRDYELILIDGGSTDGSTDVIKCYSDLISYWVSEADKGVYNALNKGILQASGEYLFFLNSGDYLVDPNVLSDMLQLLNGTDIIYGNLLIQESHKQWEKKYPANLTFDYFIKHTIPHSGGAFIKKNLFDKVGFYDETLRISSDWKFYVRAICSFNATFTYVDKPLSVFGFDGISSQAGSWEITTRERKEVLEKEYNRFYQDYIAYNNLKSKFKTLSNSRFLKFYLKLKSKLIS</sequence>
<evidence type="ECO:0000259" key="1">
    <source>
        <dbReference type="Pfam" id="PF00535"/>
    </source>
</evidence>
<dbReference type="CDD" id="cd06433">
    <property type="entry name" value="GT_2_WfgS_like"/>
    <property type="match status" value="1"/>
</dbReference>
<reference evidence="3" key="1">
    <citation type="journal article" date="2019" name="Int. J. Syst. Evol. Microbiol.">
        <title>The Global Catalogue of Microorganisms (GCM) 10K type strain sequencing project: providing services to taxonomists for standard genome sequencing and annotation.</title>
        <authorList>
            <consortium name="The Broad Institute Genomics Platform"/>
            <consortium name="The Broad Institute Genome Sequencing Center for Infectious Disease"/>
            <person name="Wu L."/>
            <person name="Ma J."/>
        </authorList>
    </citation>
    <scope>NUCLEOTIDE SEQUENCE [LARGE SCALE GENOMIC DNA]</scope>
    <source>
        <strain evidence="3">JCM 17926</strain>
    </source>
</reference>
<accession>A0ABP8LBY6</accession>
<dbReference type="PANTHER" id="PTHR22916:SF67">
    <property type="entry name" value="COLANIC ACID BIOSYNTHESIS GLYCOSYL TRANSFERASE WCAE-RELATED"/>
    <property type="match status" value="1"/>
</dbReference>
<dbReference type="Pfam" id="PF00535">
    <property type="entry name" value="Glycos_transf_2"/>
    <property type="match status" value="1"/>
</dbReference>
<gene>
    <name evidence="2" type="ORF">GCM10023188_09210</name>
</gene>
<organism evidence="2 3">
    <name type="scientific">Pontibacter saemangeumensis</name>
    <dbReference type="NCBI Taxonomy" id="1084525"/>
    <lineage>
        <taxon>Bacteria</taxon>
        <taxon>Pseudomonadati</taxon>
        <taxon>Bacteroidota</taxon>
        <taxon>Cytophagia</taxon>
        <taxon>Cytophagales</taxon>
        <taxon>Hymenobacteraceae</taxon>
        <taxon>Pontibacter</taxon>
    </lineage>
</organism>
<dbReference type="Proteomes" id="UP001500552">
    <property type="component" value="Unassembled WGS sequence"/>
</dbReference>
<dbReference type="InterPro" id="IPR001173">
    <property type="entry name" value="Glyco_trans_2-like"/>
</dbReference>
<proteinExistence type="predicted"/>
<dbReference type="SUPFAM" id="SSF53448">
    <property type="entry name" value="Nucleotide-diphospho-sugar transferases"/>
    <property type="match status" value="1"/>
</dbReference>
<protein>
    <submittedName>
        <fullName evidence="2">Glycosyltransferase family 2 protein</fullName>
    </submittedName>
</protein>
<dbReference type="EMBL" id="BAABHC010000004">
    <property type="protein sequence ID" value="GAA4426785.1"/>
    <property type="molecule type" value="Genomic_DNA"/>
</dbReference>
<evidence type="ECO:0000313" key="3">
    <source>
        <dbReference type="Proteomes" id="UP001500552"/>
    </source>
</evidence>
<name>A0ABP8LBY6_9BACT</name>
<feature type="domain" description="Glycosyltransferase 2-like" evidence="1">
    <location>
        <begin position="4"/>
        <end position="141"/>
    </location>
</feature>
<dbReference type="RefSeq" id="WP_345157126.1">
    <property type="nucleotide sequence ID" value="NZ_BAABHC010000004.1"/>
</dbReference>
<dbReference type="Gene3D" id="3.90.550.10">
    <property type="entry name" value="Spore Coat Polysaccharide Biosynthesis Protein SpsA, Chain A"/>
    <property type="match status" value="1"/>
</dbReference>
<dbReference type="InterPro" id="IPR029044">
    <property type="entry name" value="Nucleotide-diphossugar_trans"/>
</dbReference>
<evidence type="ECO:0000313" key="2">
    <source>
        <dbReference type="EMBL" id="GAA4426785.1"/>
    </source>
</evidence>
<comment type="caution">
    <text evidence="2">The sequence shown here is derived from an EMBL/GenBank/DDBJ whole genome shotgun (WGS) entry which is preliminary data.</text>
</comment>
<keyword evidence="3" id="KW-1185">Reference proteome</keyword>
<dbReference type="PANTHER" id="PTHR22916">
    <property type="entry name" value="GLYCOSYLTRANSFERASE"/>
    <property type="match status" value="1"/>
</dbReference>